<dbReference type="GO" id="GO:0006303">
    <property type="term" value="P:double-strand break repair via nonhomologous end joining"/>
    <property type="evidence" value="ECO:0007669"/>
    <property type="project" value="InterPro"/>
</dbReference>
<feature type="domain" description="Ku" evidence="16">
    <location>
        <begin position="345"/>
        <end position="454"/>
    </location>
</feature>
<dbReference type="GO" id="GO:0004386">
    <property type="term" value="F:helicase activity"/>
    <property type="evidence" value="ECO:0007669"/>
    <property type="project" value="UniProtKB-KW"/>
</dbReference>
<dbReference type="GO" id="GO:0000723">
    <property type="term" value="P:telomere maintenance"/>
    <property type="evidence" value="ECO:0007669"/>
    <property type="project" value="InterPro"/>
</dbReference>
<keyword evidence="11" id="KW-0238">DNA-binding</keyword>
<keyword evidence="5" id="KW-0547">Nucleotide-binding</keyword>
<dbReference type="InterPro" id="IPR006164">
    <property type="entry name" value="DNA_bd_Ku70/Ku80"/>
</dbReference>
<dbReference type="PANTHER" id="PTHR12604">
    <property type="entry name" value="KU AUTOANTIGEN DNA HELICASE"/>
    <property type="match status" value="1"/>
</dbReference>
<dbReference type="SUPFAM" id="SSF53300">
    <property type="entry name" value="vWA-like"/>
    <property type="match status" value="1"/>
</dbReference>
<dbReference type="InterPro" id="IPR005161">
    <property type="entry name" value="Ku_N"/>
</dbReference>
<dbReference type="PROSITE" id="PS00018">
    <property type="entry name" value="EF_HAND_1"/>
    <property type="match status" value="1"/>
</dbReference>
<dbReference type="Proteomes" id="UP000673691">
    <property type="component" value="Unassembled WGS sequence"/>
</dbReference>
<evidence type="ECO:0000256" key="7">
    <source>
        <dbReference type="ARBA" id="ARBA00022801"/>
    </source>
</evidence>
<dbReference type="GO" id="GO:0016787">
    <property type="term" value="F:hydrolase activity"/>
    <property type="evidence" value="ECO:0007669"/>
    <property type="project" value="UniProtKB-KW"/>
</dbReference>
<keyword evidence="14" id="KW-0539">Nucleus</keyword>
<evidence type="ECO:0000256" key="11">
    <source>
        <dbReference type="ARBA" id="ARBA00023125"/>
    </source>
</evidence>
<evidence type="ECO:0000256" key="10">
    <source>
        <dbReference type="ARBA" id="ARBA00022895"/>
    </source>
</evidence>
<dbReference type="InterPro" id="IPR018247">
    <property type="entry name" value="EF_Hand_1_Ca_BS"/>
</dbReference>
<dbReference type="Pfam" id="PF02735">
    <property type="entry name" value="Ku"/>
    <property type="match status" value="1"/>
</dbReference>
<dbReference type="GO" id="GO:0005524">
    <property type="term" value="F:ATP binding"/>
    <property type="evidence" value="ECO:0007669"/>
    <property type="project" value="UniProtKB-KW"/>
</dbReference>
<keyword evidence="13" id="KW-0234">DNA repair</keyword>
<dbReference type="PANTHER" id="PTHR12604:SF4">
    <property type="entry name" value="X-RAY REPAIR CROSS-COMPLEMENTING PROTEIN 5"/>
    <property type="match status" value="1"/>
</dbReference>
<sequence length="687" mass="76003">MFVAVVGREPQTAAEKDVYEGWMGLLEVFDKNSDGLVETKELGGLAADVPTYASAEDVNEGRMLLLELLHKNANNGVIKELADFAADEATLVVVDVGPTMSTLKDRGSKVTRAEKAAEAYRLLLKQKLIAARKNDVIGLVLVGTNGGVAPTPKPPYFQHITEARDLATADLDALKFTFPTGEQHGDVITDAEGPIDTSRAADIAEVFKQEGVELTLMWVVRAESEKFIRKFTDSVNGVFFDVDDALAILNKPHPKRVRPTPLFKGGLTLGDPFEDRERAMVIPVVLYAKTTELRTPTSSKCYITGGSTSELVHGVNRVTSYKKKPTAGDAMSAAGADPGEEANLDEEVDRERMEKAYMYGRTIVPFERDYLMANVLAVMAPKDDEYATRALRAFEQALFVKNCLALVRYVVRDGRPPKLGVLFSRLPERVGLFWAQIPFAEDVRRYTFASLDMVESRNGPVPHPLAPNEGQVETMRNFVRSLDMMGAATDDEGNPAELLKSRDTFNPAYHRLYQCIQHRALFPDDGLPPVPDFYAKIFEPNAELFRKSSAACEALRDAFPTKKMETAKSRKWKAGWKGAAGSATGDDREAAEVDESRKRIRIDAGSEDGTGADLEAGAENSIRTVSTSDPIKDFEAMMRNREIDLTESGEFCNSSPFFFLAAAIEKLLFFWFFRLKPRELTPSAFCL</sequence>
<evidence type="ECO:0000256" key="15">
    <source>
        <dbReference type="ARBA" id="ARBA00031847"/>
    </source>
</evidence>
<name>A0A8H7ZVY6_9FUNG</name>
<comment type="subcellular location">
    <subcellularLocation>
        <location evidence="2">Chromosome</location>
        <location evidence="2">Telomere</location>
    </subcellularLocation>
    <subcellularLocation>
        <location evidence="1">Nucleus</location>
    </subcellularLocation>
</comment>
<keyword evidence="6" id="KW-0227">DNA damage</keyword>
<dbReference type="InterPro" id="IPR016194">
    <property type="entry name" value="SPOC-like_C_dom_sf"/>
</dbReference>
<evidence type="ECO:0000259" key="16">
    <source>
        <dbReference type="SMART" id="SM00559"/>
    </source>
</evidence>
<keyword evidence="8" id="KW-0347">Helicase</keyword>
<evidence type="ECO:0000256" key="1">
    <source>
        <dbReference type="ARBA" id="ARBA00004123"/>
    </source>
</evidence>
<evidence type="ECO:0000256" key="8">
    <source>
        <dbReference type="ARBA" id="ARBA00022806"/>
    </source>
</evidence>
<dbReference type="EMBL" id="JAEFCI010005584">
    <property type="protein sequence ID" value="KAG5460204.1"/>
    <property type="molecule type" value="Genomic_DNA"/>
</dbReference>
<evidence type="ECO:0000256" key="3">
    <source>
        <dbReference type="ARBA" id="ARBA00007726"/>
    </source>
</evidence>
<dbReference type="Gene3D" id="3.40.50.410">
    <property type="entry name" value="von Willebrand factor, type A domain"/>
    <property type="match status" value="2"/>
</dbReference>
<evidence type="ECO:0000256" key="5">
    <source>
        <dbReference type="ARBA" id="ARBA00022741"/>
    </source>
</evidence>
<accession>A0A8H7ZVY6</accession>
<dbReference type="SUPFAM" id="SSF100939">
    <property type="entry name" value="SPOC domain-like"/>
    <property type="match status" value="1"/>
</dbReference>
<dbReference type="Gene3D" id="2.40.290.10">
    <property type="match status" value="2"/>
</dbReference>
<evidence type="ECO:0000256" key="2">
    <source>
        <dbReference type="ARBA" id="ARBA00004574"/>
    </source>
</evidence>
<dbReference type="GO" id="GO:0000781">
    <property type="term" value="C:chromosome, telomeric region"/>
    <property type="evidence" value="ECO:0007669"/>
    <property type="project" value="UniProtKB-SubCell"/>
</dbReference>
<evidence type="ECO:0000313" key="17">
    <source>
        <dbReference type="EMBL" id="KAG5460204.1"/>
    </source>
</evidence>
<evidence type="ECO:0000313" key="18">
    <source>
        <dbReference type="Proteomes" id="UP000673691"/>
    </source>
</evidence>
<dbReference type="Gene3D" id="1.10.1600.10">
    <property type="match status" value="1"/>
</dbReference>
<evidence type="ECO:0000256" key="14">
    <source>
        <dbReference type="ARBA" id="ARBA00023242"/>
    </source>
</evidence>
<dbReference type="GO" id="GO:0003690">
    <property type="term" value="F:double-stranded DNA binding"/>
    <property type="evidence" value="ECO:0007669"/>
    <property type="project" value="TreeGrafter"/>
</dbReference>
<dbReference type="CDD" id="cd00873">
    <property type="entry name" value="KU80"/>
    <property type="match status" value="1"/>
</dbReference>
<keyword evidence="10" id="KW-0779">Telomere</keyword>
<keyword evidence="10" id="KW-0158">Chromosome</keyword>
<evidence type="ECO:0000256" key="9">
    <source>
        <dbReference type="ARBA" id="ARBA00022840"/>
    </source>
</evidence>
<evidence type="ECO:0000256" key="4">
    <source>
        <dbReference type="ARBA" id="ARBA00021792"/>
    </source>
</evidence>
<comment type="similarity">
    <text evidence="3">Belongs to the ku80 family.</text>
</comment>
<dbReference type="GO" id="GO:0043564">
    <property type="term" value="C:Ku70:Ku80 complex"/>
    <property type="evidence" value="ECO:0007669"/>
    <property type="project" value="InterPro"/>
</dbReference>
<dbReference type="GO" id="GO:0003684">
    <property type="term" value="F:damaged DNA binding"/>
    <property type="evidence" value="ECO:0007669"/>
    <property type="project" value="InterPro"/>
</dbReference>
<dbReference type="SMART" id="SM00559">
    <property type="entry name" value="Ku78"/>
    <property type="match status" value="1"/>
</dbReference>
<dbReference type="Pfam" id="PF03731">
    <property type="entry name" value="Ku_N"/>
    <property type="match status" value="1"/>
</dbReference>
<keyword evidence="18" id="KW-1185">Reference proteome</keyword>
<dbReference type="InterPro" id="IPR024193">
    <property type="entry name" value="Ku80"/>
</dbReference>
<protein>
    <recommendedName>
        <fullName evidence="4">ATP-dependent DNA helicase II subunit 2</fullName>
    </recommendedName>
    <alternativeName>
        <fullName evidence="15">ATP-dependent DNA helicase II subunit Ku80</fullName>
    </alternativeName>
</protein>
<dbReference type="AlphaFoldDB" id="A0A8H7ZVY6"/>
<organism evidence="17 18">
    <name type="scientific">Olpidium bornovanus</name>
    <dbReference type="NCBI Taxonomy" id="278681"/>
    <lineage>
        <taxon>Eukaryota</taxon>
        <taxon>Fungi</taxon>
        <taxon>Fungi incertae sedis</taxon>
        <taxon>Olpidiomycota</taxon>
        <taxon>Olpidiomycotina</taxon>
        <taxon>Olpidiomycetes</taxon>
        <taxon>Olpidiales</taxon>
        <taxon>Olpidiaceae</taxon>
        <taxon>Olpidium</taxon>
    </lineage>
</organism>
<dbReference type="InterPro" id="IPR036465">
    <property type="entry name" value="vWFA_dom_sf"/>
</dbReference>
<gene>
    <name evidence="17" type="ORF">BJ554DRAFT_7774</name>
</gene>
<proteinExistence type="inferred from homology"/>
<keyword evidence="12" id="KW-0233">DNA recombination</keyword>
<dbReference type="FunFam" id="1.10.1600.10:FF:000002">
    <property type="entry name" value="X-ray repair cross-complementing protein 5"/>
    <property type="match status" value="1"/>
</dbReference>
<keyword evidence="7" id="KW-0378">Hydrolase</keyword>
<evidence type="ECO:0000256" key="13">
    <source>
        <dbReference type="ARBA" id="ARBA00023204"/>
    </source>
</evidence>
<evidence type="ECO:0000256" key="6">
    <source>
        <dbReference type="ARBA" id="ARBA00022763"/>
    </source>
</evidence>
<comment type="caution">
    <text evidence="17">The sequence shown here is derived from an EMBL/GenBank/DDBJ whole genome shotgun (WGS) entry which is preliminary data.</text>
</comment>
<dbReference type="GO" id="GO:0042162">
    <property type="term" value="F:telomeric DNA binding"/>
    <property type="evidence" value="ECO:0007669"/>
    <property type="project" value="InterPro"/>
</dbReference>
<reference evidence="17 18" key="1">
    <citation type="journal article" name="Sci. Rep.">
        <title>Genome-scale phylogenetic analyses confirm Olpidium as the closest living zoosporic fungus to the non-flagellated, terrestrial fungi.</title>
        <authorList>
            <person name="Chang Y."/>
            <person name="Rochon D."/>
            <person name="Sekimoto S."/>
            <person name="Wang Y."/>
            <person name="Chovatia M."/>
            <person name="Sandor L."/>
            <person name="Salamov A."/>
            <person name="Grigoriev I.V."/>
            <person name="Stajich J.E."/>
            <person name="Spatafora J.W."/>
        </authorList>
    </citation>
    <scope>NUCLEOTIDE SEQUENCE [LARGE SCALE GENOMIC DNA]</scope>
    <source>
        <strain evidence="17">S191</strain>
    </source>
</reference>
<dbReference type="GO" id="GO:0006310">
    <property type="term" value="P:DNA recombination"/>
    <property type="evidence" value="ECO:0007669"/>
    <property type="project" value="UniProtKB-KW"/>
</dbReference>
<evidence type="ECO:0000256" key="12">
    <source>
        <dbReference type="ARBA" id="ARBA00023172"/>
    </source>
</evidence>
<keyword evidence="9" id="KW-0067">ATP-binding</keyword>
<dbReference type="OrthoDB" id="30826at2759"/>